<dbReference type="InterPro" id="IPR011989">
    <property type="entry name" value="ARM-like"/>
</dbReference>
<evidence type="ECO:0000313" key="7">
    <source>
        <dbReference type="Proteomes" id="UP000078561"/>
    </source>
</evidence>
<protein>
    <recommendedName>
        <fullName evidence="8">Importin subunit alpha</fullName>
    </recommendedName>
</protein>
<dbReference type="STRING" id="4829.A0A168SSD1"/>
<proteinExistence type="inferred from homology"/>
<dbReference type="SMART" id="SM00185">
    <property type="entry name" value="ARM"/>
    <property type="match status" value="5"/>
</dbReference>
<feature type="repeat" description="ARM" evidence="4">
    <location>
        <begin position="169"/>
        <end position="200"/>
    </location>
</feature>
<feature type="region of interest" description="Disordered" evidence="5">
    <location>
        <begin position="50"/>
        <end position="71"/>
    </location>
</feature>
<gene>
    <name evidence="6" type="primary">ABSGL_14525.1 scaffold 14663</name>
</gene>
<evidence type="ECO:0000256" key="5">
    <source>
        <dbReference type="SAM" id="MobiDB-lite"/>
    </source>
</evidence>
<dbReference type="GO" id="GO:0015031">
    <property type="term" value="P:protein transport"/>
    <property type="evidence" value="ECO:0007669"/>
    <property type="project" value="UniProtKB-KW"/>
</dbReference>
<feature type="compositionally biased region" description="Basic residues" evidence="5">
    <location>
        <begin position="1"/>
        <end position="12"/>
    </location>
</feature>
<dbReference type="InterPro" id="IPR016024">
    <property type="entry name" value="ARM-type_fold"/>
</dbReference>
<evidence type="ECO:0000256" key="3">
    <source>
        <dbReference type="ARBA" id="ARBA00022927"/>
    </source>
</evidence>
<dbReference type="PROSITE" id="PS50176">
    <property type="entry name" value="ARM_REPEAT"/>
    <property type="match status" value="2"/>
</dbReference>
<dbReference type="OrthoDB" id="29145at2759"/>
<evidence type="ECO:0000256" key="4">
    <source>
        <dbReference type="PROSITE-ProRule" id="PRU00259"/>
    </source>
</evidence>
<evidence type="ECO:0008006" key="8">
    <source>
        <dbReference type="Google" id="ProtNLM"/>
    </source>
</evidence>
<keyword evidence="3" id="KW-0653">Protein transport</keyword>
<feature type="region of interest" description="Disordered" evidence="5">
    <location>
        <begin position="1"/>
        <end position="24"/>
    </location>
</feature>
<evidence type="ECO:0000313" key="6">
    <source>
        <dbReference type="EMBL" id="SAM08859.1"/>
    </source>
</evidence>
<sequence length="516" mass="58197">MSSNQSHRHLYKRTSISGSSGELRQRRIALNETLRKKHREQLITAKRYRHLTRREEQSTTDEEDTNLEAYNEHDEDIDPYYRLTTEQVESLAHDLQSFDKKTRMDALQHLGKFVVEPAEALITYIVEGNCMETLMHLLASAEMDEKIQVVETISNIAAGAYDLWIKSICMVPTLIDLLDSENTVLREMAAGALGNMAAEDLGDMTNEDDEVRERIRNNGAVLPLVRMLDSEESKTVQYACFALANLARGDEAALHGFMTSGIDKRLLYHLSRETPDTMTEIAWVMSYLTANSKEFRSRVMGEGFLQPMVNNLGIMANQGIMVIPILRTFGNLAGGPDDTIELILQQQPFLSTLLKLLTSDQRVVKKEALWVLSNITAAKRVYVIEQVDTPETIELLTSLVVEGHFDIRQGAAICLLNIAHHGQKYMDSLNHRILLKAFLDFIKSQDSDLIRLGLGYVEMLLVRVTRGRDVLDDTSGCMDALASVNPAPDPELYAIANRIVDQYYDENIDQPAMDEG</sequence>
<dbReference type="Gene3D" id="1.25.10.10">
    <property type="entry name" value="Leucine-rich Repeat Variant"/>
    <property type="match status" value="1"/>
</dbReference>
<dbReference type="AlphaFoldDB" id="A0A168SSD1"/>
<dbReference type="EMBL" id="LT554937">
    <property type="protein sequence ID" value="SAM08859.1"/>
    <property type="molecule type" value="Genomic_DNA"/>
</dbReference>
<reference evidence="6" key="1">
    <citation type="submission" date="2016-04" db="EMBL/GenBank/DDBJ databases">
        <authorList>
            <person name="Evans L.H."/>
            <person name="Alamgir A."/>
            <person name="Owens N."/>
            <person name="Weber N.D."/>
            <person name="Virtaneva K."/>
            <person name="Barbian K."/>
            <person name="Babar A."/>
            <person name="Rosenke K."/>
        </authorList>
    </citation>
    <scope>NUCLEOTIDE SEQUENCE [LARGE SCALE GENOMIC DNA]</scope>
    <source>
        <strain evidence="6">CBS 101.48</strain>
    </source>
</reference>
<comment type="similarity">
    <text evidence="1">Belongs to the importin alpha family.</text>
</comment>
<evidence type="ECO:0000256" key="1">
    <source>
        <dbReference type="ARBA" id="ARBA00010394"/>
    </source>
</evidence>
<evidence type="ECO:0000256" key="2">
    <source>
        <dbReference type="ARBA" id="ARBA00022448"/>
    </source>
</evidence>
<name>A0A168SSD1_ABSGL</name>
<keyword evidence="2" id="KW-0813">Transport</keyword>
<organism evidence="6">
    <name type="scientific">Absidia glauca</name>
    <name type="common">Pin mould</name>
    <dbReference type="NCBI Taxonomy" id="4829"/>
    <lineage>
        <taxon>Eukaryota</taxon>
        <taxon>Fungi</taxon>
        <taxon>Fungi incertae sedis</taxon>
        <taxon>Mucoromycota</taxon>
        <taxon>Mucoromycotina</taxon>
        <taxon>Mucoromycetes</taxon>
        <taxon>Mucorales</taxon>
        <taxon>Cunninghamellaceae</taxon>
        <taxon>Absidia</taxon>
    </lineage>
</organism>
<dbReference type="PANTHER" id="PTHR23316">
    <property type="entry name" value="IMPORTIN ALPHA"/>
    <property type="match status" value="1"/>
</dbReference>
<dbReference type="Proteomes" id="UP000078561">
    <property type="component" value="Unassembled WGS sequence"/>
</dbReference>
<keyword evidence="7" id="KW-1185">Reference proteome</keyword>
<dbReference type="OMA" id="QMRNMAN"/>
<dbReference type="SUPFAM" id="SSF48371">
    <property type="entry name" value="ARM repeat"/>
    <property type="match status" value="1"/>
</dbReference>
<feature type="repeat" description="ARM" evidence="4">
    <location>
        <begin position="219"/>
        <end position="251"/>
    </location>
</feature>
<dbReference type="InParanoid" id="A0A168SSD1"/>
<accession>A0A168SSD1</accession>
<dbReference type="InterPro" id="IPR000225">
    <property type="entry name" value="Armadillo"/>
</dbReference>
<dbReference type="Pfam" id="PF00514">
    <property type="entry name" value="Arm"/>
    <property type="match status" value="3"/>
</dbReference>